<dbReference type="InterPro" id="IPR000718">
    <property type="entry name" value="Peptidase_M13"/>
</dbReference>
<dbReference type="Proteomes" id="UP000821866">
    <property type="component" value="Chromosome 6"/>
</dbReference>
<feature type="region of interest" description="Disordered" evidence="1">
    <location>
        <begin position="33"/>
        <end position="62"/>
    </location>
</feature>
<dbReference type="PANTHER" id="PTHR11733">
    <property type="entry name" value="ZINC METALLOPROTEASE FAMILY M13 NEPRILYSIN-RELATED"/>
    <property type="match status" value="1"/>
</dbReference>
<dbReference type="GO" id="GO:0005886">
    <property type="term" value="C:plasma membrane"/>
    <property type="evidence" value="ECO:0007669"/>
    <property type="project" value="TreeGrafter"/>
</dbReference>
<dbReference type="InterPro" id="IPR042089">
    <property type="entry name" value="Peptidase_M13_dom_2"/>
</dbReference>
<evidence type="ECO:0000313" key="3">
    <source>
        <dbReference type="EMBL" id="KAH8023506.1"/>
    </source>
</evidence>
<dbReference type="VEuPathDB" id="VectorBase:LOC119169605"/>
<sequence length="694" mass="77404">MTETESMARPVSAPETIPDIMLLPKQDPAAIFAKGSVSPKKEQQDVHQPQPSPADHTTPEAGDLPQRRFLSLAGAMAAVLAVFFLVVVAYAFARPSPLRESADCDTDDCMQHAFLLSAALNRSLDPCEDFGTFACSAWLASSAQSRSLQEDLWYRWTKQAALELEKMRVFPDSRPIVKAAGLLQECVEMDADASQQNTLFLRRFFGQRNLSFTSSEASSEGVHALDVLLDLAINWRLPLWFSVAVLKAGENGALGVLLDYGRYDAYWVNPTSRSFTDDNEEVVMDTVILKIMNISRLTPSWSDDLWLKYLQKHLSPAFTVTMQDHILLTDSTLLEIIGGISVRYGNAALLQHIARVLNNTFSNLLGNGTPHFSETGETYPTSPENVTLACQLQVEDLFKPALAVNHVVAKKLFAHRAIVDDILQNVIQTAVDMLADTKWMGEESRESMIQKIKTLRINVWPDKELTNEKTLWDLYHNFPGSRDIYARDVIESRAEIRRYLGTDSYIYLTSTPHGGRDPYLAYNVFSNTITIAVGTLSSPLFYLEGTTAMNYGGLGAAFASVLLRAVDSGYAFTGPNGWALNRTESLYIKAPCVDMSFEGFYPGLPSLELTYRSYLNALRKTRRSADGKLASLPEFTAEQVFFLTFCQRTCRLYDSLKTSGECNVAVRNFLPFAKAFNCRRGSNMNSNNKCAFFT</sequence>
<proteinExistence type="predicted"/>
<name>A0A9J6DNW1_RHIMP</name>
<dbReference type="GO" id="GO:0004222">
    <property type="term" value="F:metalloendopeptidase activity"/>
    <property type="evidence" value="ECO:0007669"/>
    <property type="project" value="InterPro"/>
</dbReference>
<dbReference type="AlphaFoldDB" id="A0A9J6DNW1"/>
<dbReference type="Gene3D" id="1.10.1380.10">
    <property type="entry name" value="Neutral endopeptidase , domain2"/>
    <property type="match status" value="2"/>
</dbReference>
<reference evidence="3" key="2">
    <citation type="submission" date="2021-09" db="EMBL/GenBank/DDBJ databases">
        <authorList>
            <person name="Jia N."/>
            <person name="Wang J."/>
            <person name="Shi W."/>
            <person name="Du L."/>
            <person name="Sun Y."/>
            <person name="Zhan W."/>
            <person name="Jiang J."/>
            <person name="Wang Q."/>
            <person name="Zhang B."/>
            <person name="Ji P."/>
            <person name="Sakyi L.B."/>
            <person name="Cui X."/>
            <person name="Yuan T."/>
            <person name="Jiang B."/>
            <person name="Yang W."/>
            <person name="Lam T.T.-Y."/>
            <person name="Chang Q."/>
            <person name="Ding S."/>
            <person name="Wang X."/>
            <person name="Zhu J."/>
            <person name="Ruan X."/>
            <person name="Zhao L."/>
            <person name="Wei J."/>
            <person name="Que T."/>
            <person name="Du C."/>
            <person name="Cheng J."/>
            <person name="Dai P."/>
            <person name="Han X."/>
            <person name="Huang E."/>
            <person name="Gao Y."/>
            <person name="Liu J."/>
            <person name="Shao H."/>
            <person name="Ye R."/>
            <person name="Li L."/>
            <person name="Wei W."/>
            <person name="Wang X."/>
            <person name="Wang C."/>
            <person name="Huo Q."/>
            <person name="Li W."/>
            <person name="Guo W."/>
            <person name="Chen H."/>
            <person name="Chen S."/>
            <person name="Zhou L."/>
            <person name="Zhou L."/>
            <person name="Ni X."/>
            <person name="Tian J."/>
            <person name="Zhou Y."/>
            <person name="Sheng Y."/>
            <person name="Liu T."/>
            <person name="Pan Y."/>
            <person name="Xia L."/>
            <person name="Li J."/>
            <person name="Zhao F."/>
            <person name="Cao W."/>
        </authorList>
    </citation>
    <scope>NUCLEOTIDE SEQUENCE</scope>
    <source>
        <strain evidence="3">Rmic-2018</strain>
        <tissue evidence="3">Larvae</tissue>
    </source>
</reference>
<evidence type="ECO:0000256" key="2">
    <source>
        <dbReference type="SAM" id="Phobius"/>
    </source>
</evidence>
<protein>
    <recommendedName>
        <fullName evidence="5">M13 family peptidase</fullName>
    </recommendedName>
</protein>
<dbReference type="SUPFAM" id="SSF55486">
    <property type="entry name" value="Metalloproteases ('zincins'), catalytic domain"/>
    <property type="match status" value="1"/>
</dbReference>
<keyword evidence="2" id="KW-0472">Membrane</keyword>
<dbReference type="PANTHER" id="PTHR11733:SF241">
    <property type="entry name" value="GH26575P-RELATED"/>
    <property type="match status" value="1"/>
</dbReference>
<dbReference type="Gene3D" id="3.40.390.10">
    <property type="entry name" value="Collagenase (Catalytic Domain)"/>
    <property type="match status" value="3"/>
</dbReference>
<feature type="transmembrane region" description="Helical" evidence="2">
    <location>
        <begin position="69"/>
        <end position="93"/>
    </location>
</feature>
<dbReference type="GO" id="GO:0016485">
    <property type="term" value="P:protein processing"/>
    <property type="evidence" value="ECO:0007669"/>
    <property type="project" value="TreeGrafter"/>
</dbReference>
<evidence type="ECO:0000256" key="1">
    <source>
        <dbReference type="SAM" id="MobiDB-lite"/>
    </source>
</evidence>
<accession>A0A9J6DNW1</accession>
<keyword evidence="2" id="KW-0812">Transmembrane</keyword>
<dbReference type="InterPro" id="IPR024079">
    <property type="entry name" value="MetalloPept_cat_dom_sf"/>
</dbReference>
<gene>
    <name evidence="3" type="ORF">HPB51_014755</name>
</gene>
<reference evidence="3" key="1">
    <citation type="journal article" date="2020" name="Cell">
        <title>Large-Scale Comparative Analyses of Tick Genomes Elucidate Their Genetic Diversity and Vector Capacities.</title>
        <authorList>
            <consortium name="Tick Genome and Microbiome Consortium (TIGMIC)"/>
            <person name="Jia N."/>
            <person name="Wang J."/>
            <person name="Shi W."/>
            <person name="Du L."/>
            <person name="Sun Y."/>
            <person name="Zhan W."/>
            <person name="Jiang J.F."/>
            <person name="Wang Q."/>
            <person name="Zhang B."/>
            <person name="Ji P."/>
            <person name="Bell-Sakyi L."/>
            <person name="Cui X.M."/>
            <person name="Yuan T.T."/>
            <person name="Jiang B.G."/>
            <person name="Yang W.F."/>
            <person name="Lam T.T."/>
            <person name="Chang Q.C."/>
            <person name="Ding S.J."/>
            <person name="Wang X.J."/>
            <person name="Zhu J.G."/>
            <person name="Ruan X.D."/>
            <person name="Zhao L."/>
            <person name="Wei J.T."/>
            <person name="Ye R.Z."/>
            <person name="Que T.C."/>
            <person name="Du C.H."/>
            <person name="Zhou Y.H."/>
            <person name="Cheng J.X."/>
            <person name="Dai P.F."/>
            <person name="Guo W.B."/>
            <person name="Han X.H."/>
            <person name="Huang E.J."/>
            <person name="Li L.F."/>
            <person name="Wei W."/>
            <person name="Gao Y.C."/>
            <person name="Liu J.Z."/>
            <person name="Shao H.Z."/>
            <person name="Wang X."/>
            <person name="Wang C.C."/>
            <person name="Yang T.C."/>
            <person name="Huo Q.B."/>
            <person name="Li W."/>
            <person name="Chen H.Y."/>
            <person name="Chen S.E."/>
            <person name="Zhou L.G."/>
            <person name="Ni X.B."/>
            <person name="Tian J.H."/>
            <person name="Sheng Y."/>
            <person name="Liu T."/>
            <person name="Pan Y.S."/>
            <person name="Xia L.Y."/>
            <person name="Li J."/>
            <person name="Zhao F."/>
            <person name="Cao W.C."/>
        </authorList>
    </citation>
    <scope>NUCLEOTIDE SEQUENCE</scope>
    <source>
        <strain evidence="3">Rmic-2018</strain>
    </source>
</reference>
<dbReference type="EMBL" id="JABSTU010000008">
    <property type="protein sequence ID" value="KAH8023506.1"/>
    <property type="molecule type" value="Genomic_DNA"/>
</dbReference>
<evidence type="ECO:0008006" key="5">
    <source>
        <dbReference type="Google" id="ProtNLM"/>
    </source>
</evidence>
<keyword evidence="4" id="KW-1185">Reference proteome</keyword>
<keyword evidence="2" id="KW-1133">Transmembrane helix</keyword>
<evidence type="ECO:0000313" key="4">
    <source>
        <dbReference type="Proteomes" id="UP000821866"/>
    </source>
</evidence>
<dbReference type="PROSITE" id="PS51885">
    <property type="entry name" value="NEPRILYSIN"/>
    <property type="match status" value="1"/>
</dbReference>
<organism evidence="3 4">
    <name type="scientific">Rhipicephalus microplus</name>
    <name type="common">Cattle tick</name>
    <name type="synonym">Boophilus microplus</name>
    <dbReference type="NCBI Taxonomy" id="6941"/>
    <lineage>
        <taxon>Eukaryota</taxon>
        <taxon>Metazoa</taxon>
        <taxon>Ecdysozoa</taxon>
        <taxon>Arthropoda</taxon>
        <taxon>Chelicerata</taxon>
        <taxon>Arachnida</taxon>
        <taxon>Acari</taxon>
        <taxon>Parasitiformes</taxon>
        <taxon>Ixodida</taxon>
        <taxon>Ixodoidea</taxon>
        <taxon>Ixodidae</taxon>
        <taxon>Rhipicephalinae</taxon>
        <taxon>Rhipicephalus</taxon>
        <taxon>Boophilus</taxon>
    </lineage>
</organism>
<comment type="caution">
    <text evidence="3">The sequence shown here is derived from an EMBL/GenBank/DDBJ whole genome shotgun (WGS) entry which is preliminary data.</text>
</comment>